<keyword evidence="2" id="KW-1003">Cell membrane</keyword>
<proteinExistence type="predicted"/>
<feature type="transmembrane region" description="Helical" evidence="6">
    <location>
        <begin position="201"/>
        <end position="219"/>
    </location>
</feature>
<keyword evidence="5 6" id="KW-0472">Membrane</keyword>
<dbReference type="AlphaFoldDB" id="A0A1M4Z8U7"/>
<dbReference type="EMBL" id="FQVG01000038">
    <property type="protein sequence ID" value="SHF14450.1"/>
    <property type="molecule type" value="Genomic_DNA"/>
</dbReference>
<feature type="transmembrane region" description="Helical" evidence="6">
    <location>
        <begin position="328"/>
        <end position="346"/>
    </location>
</feature>
<protein>
    <submittedName>
        <fullName evidence="7">Nucleoside ABC transporter membrane protein</fullName>
    </submittedName>
</protein>
<dbReference type="Proteomes" id="UP000184423">
    <property type="component" value="Unassembled WGS sequence"/>
</dbReference>
<feature type="transmembrane region" description="Helical" evidence="6">
    <location>
        <begin position="302"/>
        <end position="322"/>
    </location>
</feature>
<evidence type="ECO:0000256" key="6">
    <source>
        <dbReference type="SAM" id="Phobius"/>
    </source>
</evidence>
<dbReference type="RefSeq" id="WP_073249215.1">
    <property type="nucleotide sequence ID" value="NZ_FQVG01000038.1"/>
</dbReference>
<keyword evidence="8" id="KW-1185">Reference proteome</keyword>
<dbReference type="InterPro" id="IPR001851">
    <property type="entry name" value="ABC_transp_permease"/>
</dbReference>
<dbReference type="GO" id="GO:0022857">
    <property type="term" value="F:transmembrane transporter activity"/>
    <property type="evidence" value="ECO:0007669"/>
    <property type="project" value="InterPro"/>
</dbReference>
<feature type="transmembrane region" description="Helical" evidence="6">
    <location>
        <begin position="59"/>
        <end position="78"/>
    </location>
</feature>
<gene>
    <name evidence="7" type="ORF">SAMN02746091_01856</name>
</gene>
<feature type="transmembrane region" description="Helical" evidence="6">
    <location>
        <begin position="119"/>
        <end position="139"/>
    </location>
</feature>
<dbReference type="PANTHER" id="PTHR47089">
    <property type="entry name" value="ABC TRANSPORTER, PERMEASE PROTEIN"/>
    <property type="match status" value="1"/>
</dbReference>
<accession>A0A1M4Z8U7</accession>
<evidence type="ECO:0000256" key="3">
    <source>
        <dbReference type="ARBA" id="ARBA00022692"/>
    </source>
</evidence>
<feature type="transmembrane region" description="Helical" evidence="6">
    <location>
        <begin position="275"/>
        <end position="295"/>
    </location>
</feature>
<comment type="subcellular location">
    <subcellularLocation>
        <location evidence="1">Cell membrane</location>
        <topology evidence="1">Multi-pass membrane protein</topology>
    </subcellularLocation>
</comment>
<dbReference type="Pfam" id="PF02653">
    <property type="entry name" value="BPD_transp_2"/>
    <property type="match status" value="1"/>
</dbReference>
<keyword evidence="4 6" id="KW-1133">Transmembrane helix</keyword>
<feature type="transmembrane region" description="Helical" evidence="6">
    <location>
        <begin position="90"/>
        <end position="113"/>
    </location>
</feature>
<keyword evidence="3 6" id="KW-0812">Transmembrane</keyword>
<feature type="transmembrane region" description="Helical" evidence="6">
    <location>
        <begin position="249"/>
        <end position="269"/>
    </location>
</feature>
<dbReference type="PANTHER" id="PTHR47089:SF1">
    <property type="entry name" value="GUANOSINE ABC TRANSPORTER PERMEASE PROTEIN NUPP"/>
    <property type="match status" value="1"/>
</dbReference>
<evidence type="ECO:0000256" key="1">
    <source>
        <dbReference type="ARBA" id="ARBA00004651"/>
    </source>
</evidence>
<evidence type="ECO:0000256" key="2">
    <source>
        <dbReference type="ARBA" id="ARBA00022475"/>
    </source>
</evidence>
<feature type="transmembrane region" description="Helical" evidence="6">
    <location>
        <begin position="12"/>
        <end position="39"/>
    </location>
</feature>
<name>A0A1M4Z8U7_9CLOT</name>
<evidence type="ECO:0000313" key="8">
    <source>
        <dbReference type="Proteomes" id="UP000184423"/>
    </source>
</evidence>
<feature type="transmembrane region" description="Helical" evidence="6">
    <location>
        <begin position="151"/>
        <end position="170"/>
    </location>
</feature>
<sequence>MANKNTTSNKLKAALSTLVFPIISIIIAMFIAVFFVMWAEGENFFVATITLFQAIWEGSFGTSFSIIETLVFVTPLLFTGLANAVAFKTGLFNIGVEGQFIMGIFAAAAIGLIPGLPAIIHVPLVLLGGMLAGAIWAAIPGFLKAKVGTNEVINTIMMNFIAMFFVNYMVMGPLNAPGKATTPLIQDSAKLWRFLGEANRINIGLFIGILLVALVYVLLWKTTIGYELRAVGLNPHAAEYGGIDIKKNIILAMAISGAIAGLGGAVHVAGIQYQAIQLFGFTNFGFDGIAVALLGKSHPVGVLLSATLFGALNSSSLNLQLANIPKDIVYLIQAIIIIFVAADYIYKWIGEKRKKEAMING</sequence>
<evidence type="ECO:0000256" key="5">
    <source>
        <dbReference type="ARBA" id="ARBA00023136"/>
    </source>
</evidence>
<dbReference type="GO" id="GO:0005886">
    <property type="term" value="C:plasma membrane"/>
    <property type="evidence" value="ECO:0007669"/>
    <property type="project" value="UniProtKB-SubCell"/>
</dbReference>
<organism evidence="7 8">
    <name type="scientific">Caloramator proteoclasticus DSM 10124</name>
    <dbReference type="NCBI Taxonomy" id="1121262"/>
    <lineage>
        <taxon>Bacteria</taxon>
        <taxon>Bacillati</taxon>
        <taxon>Bacillota</taxon>
        <taxon>Clostridia</taxon>
        <taxon>Eubacteriales</taxon>
        <taxon>Clostridiaceae</taxon>
        <taxon>Caloramator</taxon>
    </lineage>
</organism>
<reference evidence="8" key="1">
    <citation type="submission" date="2016-11" db="EMBL/GenBank/DDBJ databases">
        <authorList>
            <person name="Varghese N."/>
            <person name="Submissions S."/>
        </authorList>
    </citation>
    <scope>NUCLEOTIDE SEQUENCE [LARGE SCALE GENOMIC DNA]</scope>
    <source>
        <strain evidence="8">DSM 10124</strain>
    </source>
</reference>
<evidence type="ECO:0000313" key="7">
    <source>
        <dbReference type="EMBL" id="SHF14450.1"/>
    </source>
</evidence>
<evidence type="ECO:0000256" key="4">
    <source>
        <dbReference type="ARBA" id="ARBA00022989"/>
    </source>
</evidence>
<dbReference type="CDD" id="cd06580">
    <property type="entry name" value="TM_PBP1_transp_TpRbsC_like"/>
    <property type="match status" value="1"/>
</dbReference>